<dbReference type="EMBL" id="DXCF01000039">
    <property type="protein sequence ID" value="HIZ10374.1"/>
    <property type="molecule type" value="Genomic_DNA"/>
</dbReference>
<gene>
    <name evidence="1" type="ORF">H9726_07790</name>
</gene>
<organism evidence="1 2">
    <name type="scientific">Candidatus Borkfalkia avicola</name>
    <dbReference type="NCBI Taxonomy" id="2838503"/>
    <lineage>
        <taxon>Bacteria</taxon>
        <taxon>Bacillati</taxon>
        <taxon>Bacillota</taxon>
        <taxon>Clostridia</taxon>
        <taxon>Christensenellales</taxon>
        <taxon>Christensenellaceae</taxon>
        <taxon>Candidatus Borkfalkia</taxon>
    </lineage>
</organism>
<evidence type="ECO:0000313" key="1">
    <source>
        <dbReference type="EMBL" id="HIZ10374.1"/>
    </source>
</evidence>
<dbReference type="InterPro" id="IPR029470">
    <property type="entry name" value="PDDEXK_4"/>
</dbReference>
<protein>
    <submittedName>
        <fullName evidence="1">PD-(D/E)XK nuclease family protein</fullName>
    </submittedName>
</protein>
<dbReference type="AlphaFoldDB" id="A0A9D2IID8"/>
<accession>A0A9D2IID8</accession>
<dbReference type="Pfam" id="PF14281">
    <property type="entry name" value="PDDEXK_4"/>
    <property type="match status" value="1"/>
</dbReference>
<name>A0A9D2IID8_9FIRM</name>
<proteinExistence type="predicted"/>
<reference evidence="1" key="1">
    <citation type="journal article" date="2021" name="PeerJ">
        <title>Extensive microbial diversity within the chicken gut microbiome revealed by metagenomics and culture.</title>
        <authorList>
            <person name="Gilroy R."/>
            <person name="Ravi A."/>
            <person name="Getino M."/>
            <person name="Pursley I."/>
            <person name="Horton D.L."/>
            <person name="Alikhan N.F."/>
            <person name="Baker D."/>
            <person name="Gharbi K."/>
            <person name="Hall N."/>
            <person name="Watson M."/>
            <person name="Adriaenssens E.M."/>
            <person name="Foster-Nyarko E."/>
            <person name="Jarju S."/>
            <person name="Secka A."/>
            <person name="Antonio M."/>
            <person name="Oren A."/>
            <person name="Chaudhuri R.R."/>
            <person name="La Ragione R."/>
            <person name="Hildebrand F."/>
            <person name="Pallen M.J."/>
        </authorList>
    </citation>
    <scope>NUCLEOTIDE SEQUENCE</scope>
    <source>
        <strain evidence="1">CHK192-19661</strain>
    </source>
</reference>
<sequence length="331" mass="39473">MKNLFKYATKELSQDAFLCWLFANYDCEQEEVSIFSRYMLSWLISDSLSIENSNLITSVDVVKQFKNIDILIKCSFQGVLYVIIIEDKINSTEHNEQLNRYKDIIKNHYNTSCQKRYVFFKTDIIGKEEITNLNAYSEWKIKQVKDIFEVFQTFLKSNNKKDFDNEILHYYYENLSNIFNAISNRPQKVSDWQLHSWHSFFEDYTPICGLLYNTEIRAYQKQYYYYKFIIDGHEKDLPSIEVRSRDYDKEKNTLKFRVVVYNVEPNNITAEIITEWKNILTANSIRVCNRKDITKNKQIGIFKRHIKGDNEKALKNVFDKVGHLLKALFAL</sequence>
<reference evidence="1" key="2">
    <citation type="submission" date="2021-04" db="EMBL/GenBank/DDBJ databases">
        <authorList>
            <person name="Gilroy R."/>
        </authorList>
    </citation>
    <scope>NUCLEOTIDE SEQUENCE</scope>
    <source>
        <strain evidence="1">CHK192-19661</strain>
    </source>
</reference>
<comment type="caution">
    <text evidence="1">The sequence shown here is derived from an EMBL/GenBank/DDBJ whole genome shotgun (WGS) entry which is preliminary data.</text>
</comment>
<evidence type="ECO:0000313" key="2">
    <source>
        <dbReference type="Proteomes" id="UP000824025"/>
    </source>
</evidence>
<dbReference type="Proteomes" id="UP000824025">
    <property type="component" value="Unassembled WGS sequence"/>
</dbReference>